<evidence type="ECO:0000313" key="2">
    <source>
        <dbReference type="Proteomes" id="UP000811899"/>
    </source>
</evidence>
<dbReference type="Proteomes" id="UP000811899">
    <property type="component" value="Unassembled WGS sequence"/>
</dbReference>
<organism evidence="1 2">
    <name type="scientific">Geoanaerobacter pelophilus</name>
    <dbReference type="NCBI Taxonomy" id="60036"/>
    <lineage>
        <taxon>Bacteria</taxon>
        <taxon>Pseudomonadati</taxon>
        <taxon>Thermodesulfobacteriota</taxon>
        <taxon>Desulfuromonadia</taxon>
        <taxon>Geobacterales</taxon>
        <taxon>Geobacteraceae</taxon>
        <taxon>Geoanaerobacter</taxon>
    </lineage>
</organism>
<gene>
    <name evidence="1" type="ORF">KI809_11395</name>
</gene>
<accession>A0AAW4L512</accession>
<dbReference type="EMBL" id="JAHCVJ010000004">
    <property type="protein sequence ID" value="MBT0664905.1"/>
    <property type="molecule type" value="Genomic_DNA"/>
</dbReference>
<dbReference type="AlphaFoldDB" id="A0AAW4L512"/>
<sequence length="653" mass="74037">MGEKIKSPDIPESADAQVHNILVTNAPKPLYRRLRGYSFDPSLSLQMETAVINETVYRVPWEETSELADDGLMPGPVGEYLEVVDYDPASGCFYQPLNLNEPYILAQDGLPPSEGNPQFHQQMVYAVAMTTIRNFERALGRPALWASREVTNGKTAYEFVKRLRVYPHALREANAYYSPEKKALLFGYFPANAEHPDRYLPGGIVFTCLSHDIITHETTHALLDGMHRRFIEPSNPDTLAFHEAFADIVALFQHFSFPNVLRHQIARNKGNLASRNLLGELAQQFGEAVGNYGALRSAIGEYDKTTGRWEPHHPDPREYDTETEPHARGAILVAAVFDAFLAIYNSRSADLMRIAGNVTSFHPGSDLHPDLVNRLADEAAKSAQHVLNVCIRALDYCPPVDINFGDYLRAIITADLDLVPDDDRGYRIAFIEAFRRRGIYPRNVKGLSVESLRWPDVSKHQDFFKPLGSSLRESVGRFPYFRSREELYDFTERAKRKLHVLLREEAFDNFILKNLSEITGMAFEFGLPGLRMEKEHKVPKFEVHSLRPAQRIGPDGDTLNQLIISMIQSRDIPEGESTMVFRGGCTLILDLDTMLLRYAITKSVTDEERLQRHREYHNQALADGSPRATYLQNQKDAQEPFALLHGSTFYGRP</sequence>
<keyword evidence="2" id="KW-1185">Reference proteome</keyword>
<dbReference type="CDD" id="cd09598">
    <property type="entry name" value="M4_like"/>
    <property type="match status" value="1"/>
</dbReference>
<comment type="caution">
    <text evidence="1">The sequence shown here is derived from an EMBL/GenBank/DDBJ whole genome shotgun (WGS) entry which is preliminary data.</text>
</comment>
<dbReference type="SUPFAM" id="SSF55486">
    <property type="entry name" value="Metalloproteases ('zincins'), catalytic domain"/>
    <property type="match status" value="1"/>
</dbReference>
<evidence type="ECO:0008006" key="3">
    <source>
        <dbReference type="Google" id="ProtNLM"/>
    </source>
</evidence>
<reference evidence="1 2" key="1">
    <citation type="submission" date="2021-05" db="EMBL/GenBank/DDBJ databases">
        <title>The draft genome of Geobacter pelophilus DSM 12255.</title>
        <authorList>
            <person name="Xu Z."/>
            <person name="Masuda Y."/>
            <person name="Itoh H."/>
            <person name="Senoo K."/>
        </authorList>
    </citation>
    <scope>NUCLEOTIDE SEQUENCE [LARGE SCALE GENOMIC DNA]</scope>
    <source>
        <strain evidence="1 2">DSM 12255</strain>
    </source>
</reference>
<dbReference type="RefSeq" id="WP_214171679.1">
    <property type="nucleotide sequence ID" value="NZ_JAHCVJ010000004.1"/>
</dbReference>
<protein>
    <recommendedName>
        <fullName evidence="3">Peptidase M4</fullName>
    </recommendedName>
</protein>
<evidence type="ECO:0000313" key="1">
    <source>
        <dbReference type="EMBL" id="MBT0664905.1"/>
    </source>
</evidence>
<name>A0AAW4L512_9BACT</name>
<proteinExistence type="predicted"/>